<dbReference type="NCBIfam" id="NF003739">
    <property type="entry name" value="PRK05335.1"/>
    <property type="match status" value="1"/>
</dbReference>
<keyword evidence="3 11" id="KW-0963">Cytoplasm</keyword>
<dbReference type="EC" id="2.1.1.74" evidence="11"/>
<evidence type="ECO:0000256" key="6">
    <source>
        <dbReference type="ARBA" id="ARBA00022679"/>
    </source>
</evidence>
<dbReference type="Gene3D" id="3.50.50.60">
    <property type="entry name" value="FAD/NAD(P)-binding domain"/>
    <property type="match status" value="2"/>
</dbReference>
<dbReference type="InterPro" id="IPR036188">
    <property type="entry name" value="FAD/NAD-bd_sf"/>
</dbReference>
<dbReference type="PANTHER" id="PTHR11806:SF2">
    <property type="entry name" value="METHYLENETETRAHYDROFOLATE--TRNA-(URACIL-5-)-METHYLTRANSFERASE TRMFO"/>
    <property type="match status" value="1"/>
</dbReference>
<keyword evidence="9 11" id="KW-0521">NADP</keyword>
<keyword evidence="8 11" id="KW-0274">FAD</keyword>
<dbReference type="HAMAP" id="MF_01037">
    <property type="entry name" value="TrmFO"/>
    <property type="match status" value="1"/>
</dbReference>
<dbReference type="InterPro" id="IPR020595">
    <property type="entry name" value="MnmG-rel_CS"/>
</dbReference>
<keyword evidence="5 11" id="KW-0285">Flavoprotein</keyword>
<comment type="function">
    <text evidence="2">NAD-binding protein involved in the addition of a carboxymethylaminomethyl (cmnm) group at the wobble position (U34) of certain tRNAs, forming tRNA-cmnm(5)s(2)U34.</text>
</comment>
<dbReference type="EMBL" id="JAACAK010000012">
    <property type="protein sequence ID" value="NIR73752.1"/>
    <property type="molecule type" value="Genomic_DNA"/>
</dbReference>
<name>A0AAE4Z6R0_9BACT</name>
<evidence type="ECO:0000256" key="7">
    <source>
        <dbReference type="ARBA" id="ARBA00022694"/>
    </source>
</evidence>
<gene>
    <name evidence="11" type="primary">trmFO</name>
    <name evidence="13" type="ORF">GWO12_01355</name>
</gene>
<evidence type="ECO:0000256" key="2">
    <source>
        <dbReference type="ARBA" id="ARBA00003717"/>
    </source>
</evidence>
<protein>
    <recommendedName>
        <fullName evidence="11">Methylenetetrahydrofolate--tRNA-(uracil-5-)-methyltransferase TrmFO</fullName>
        <ecNumber evidence="11">2.1.1.74</ecNumber>
    </recommendedName>
    <alternativeName>
        <fullName evidence="11">Folate-dependent tRNA (uracil-5-)-methyltransferase</fullName>
    </alternativeName>
    <alternativeName>
        <fullName evidence="11">Folate-dependent tRNA(M-5-U54)-methyltransferase</fullName>
    </alternativeName>
</protein>
<keyword evidence="10 11" id="KW-0520">NAD</keyword>
<dbReference type="GO" id="GO:0002098">
    <property type="term" value="P:tRNA wobble uridine modification"/>
    <property type="evidence" value="ECO:0007669"/>
    <property type="project" value="TreeGrafter"/>
</dbReference>
<dbReference type="PANTHER" id="PTHR11806">
    <property type="entry name" value="GLUCOSE INHIBITED DIVISION PROTEIN A"/>
    <property type="match status" value="1"/>
</dbReference>
<comment type="similarity">
    <text evidence="11">Belongs to the MnmG family. TrmFO subfamily.</text>
</comment>
<evidence type="ECO:0000259" key="12">
    <source>
        <dbReference type="Pfam" id="PF01134"/>
    </source>
</evidence>
<feature type="binding site" evidence="11">
    <location>
        <begin position="8"/>
        <end position="13"/>
    </location>
    <ligand>
        <name>FAD</name>
        <dbReference type="ChEBI" id="CHEBI:57692"/>
    </ligand>
</feature>
<evidence type="ECO:0000256" key="8">
    <source>
        <dbReference type="ARBA" id="ARBA00022827"/>
    </source>
</evidence>
<comment type="cofactor">
    <cofactor evidence="1 11">
        <name>FAD</name>
        <dbReference type="ChEBI" id="CHEBI:57692"/>
    </cofactor>
</comment>
<evidence type="ECO:0000313" key="14">
    <source>
        <dbReference type="Proteomes" id="UP000702544"/>
    </source>
</evidence>
<evidence type="ECO:0000256" key="11">
    <source>
        <dbReference type="HAMAP-Rule" id="MF_01037"/>
    </source>
</evidence>
<dbReference type="GO" id="GO:0005829">
    <property type="term" value="C:cytosol"/>
    <property type="evidence" value="ECO:0007669"/>
    <property type="project" value="TreeGrafter"/>
</dbReference>
<dbReference type="InterPro" id="IPR002218">
    <property type="entry name" value="MnmG-rel"/>
</dbReference>
<comment type="catalytic activity">
    <reaction evidence="11">
        <text>uridine(54) in tRNA + (6R)-5,10-methylene-5,6,7,8-tetrahydrofolate + NADH + H(+) = 5-methyluridine(54) in tRNA + (6S)-5,6,7,8-tetrahydrofolate + NAD(+)</text>
        <dbReference type="Rhea" id="RHEA:16873"/>
        <dbReference type="Rhea" id="RHEA-COMP:10167"/>
        <dbReference type="Rhea" id="RHEA-COMP:10193"/>
        <dbReference type="ChEBI" id="CHEBI:15378"/>
        <dbReference type="ChEBI" id="CHEBI:15636"/>
        <dbReference type="ChEBI" id="CHEBI:57453"/>
        <dbReference type="ChEBI" id="CHEBI:57540"/>
        <dbReference type="ChEBI" id="CHEBI:57945"/>
        <dbReference type="ChEBI" id="CHEBI:65315"/>
        <dbReference type="ChEBI" id="CHEBI:74447"/>
        <dbReference type="EC" id="2.1.1.74"/>
    </reaction>
</comment>
<comment type="catalytic activity">
    <reaction evidence="11">
        <text>uridine(54) in tRNA + (6R)-5,10-methylene-5,6,7,8-tetrahydrofolate + NADPH + H(+) = 5-methyluridine(54) in tRNA + (6S)-5,6,7,8-tetrahydrofolate + NADP(+)</text>
        <dbReference type="Rhea" id="RHEA:62372"/>
        <dbReference type="Rhea" id="RHEA-COMP:10167"/>
        <dbReference type="Rhea" id="RHEA-COMP:10193"/>
        <dbReference type="ChEBI" id="CHEBI:15378"/>
        <dbReference type="ChEBI" id="CHEBI:15636"/>
        <dbReference type="ChEBI" id="CHEBI:57453"/>
        <dbReference type="ChEBI" id="CHEBI:57783"/>
        <dbReference type="ChEBI" id="CHEBI:58349"/>
        <dbReference type="ChEBI" id="CHEBI:65315"/>
        <dbReference type="ChEBI" id="CHEBI:74447"/>
        <dbReference type="EC" id="2.1.1.74"/>
    </reaction>
</comment>
<dbReference type="GO" id="GO:0047151">
    <property type="term" value="F:tRNA (uracil(54)-C5)-methyltransferase activity, 5,10-methylenetetrahydrofolate-dependent"/>
    <property type="evidence" value="ECO:0007669"/>
    <property type="project" value="UniProtKB-UniRule"/>
</dbReference>
<reference evidence="13 14" key="1">
    <citation type="submission" date="2020-01" db="EMBL/GenBank/DDBJ databases">
        <title>Genomes assembled from Gulf of Kutch pelagic sediment metagenomes.</title>
        <authorList>
            <person name="Chandrashekar M."/>
            <person name="Mahajan M.S."/>
            <person name="Dave K.J."/>
            <person name="Vatsa P."/>
            <person name="Nathani N.M."/>
        </authorList>
    </citation>
    <scope>NUCLEOTIDE SEQUENCE [LARGE SCALE GENOMIC DNA]</scope>
    <source>
        <strain evidence="13">KS3-K002</strain>
    </source>
</reference>
<feature type="domain" description="MnmG N-terminal" evidence="12">
    <location>
        <begin position="3"/>
        <end position="366"/>
    </location>
</feature>
<keyword evidence="6 11" id="KW-0808">Transferase</keyword>
<evidence type="ECO:0000256" key="4">
    <source>
        <dbReference type="ARBA" id="ARBA00022603"/>
    </source>
</evidence>
<dbReference type="Pfam" id="PF01134">
    <property type="entry name" value="GIDA"/>
    <property type="match status" value="1"/>
</dbReference>
<dbReference type="GO" id="GO:0030488">
    <property type="term" value="P:tRNA methylation"/>
    <property type="evidence" value="ECO:0007669"/>
    <property type="project" value="TreeGrafter"/>
</dbReference>
<comment type="subcellular location">
    <subcellularLocation>
        <location evidence="11">Cytoplasm</location>
    </subcellularLocation>
</comment>
<proteinExistence type="inferred from homology"/>
<evidence type="ECO:0000256" key="10">
    <source>
        <dbReference type="ARBA" id="ARBA00023027"/>
    </source>
</evidence>
<dbReference type="GO" id="GO:0050660">
    <property type="term" value="F:flavin adenine dinucleotide binding"/>
    <property type="evidence" value="ECO:0007669"/>
    <property type="project" value="UniProtKB-UniRule"/>
</dbReference>
<dbReference type="SUPFAM" id="SSF51905">
    <property type="entry name" value="FAD/NAD(P)-binding domain"/>
    <property type="match status" value="1"/>
</dbReference>
<dbReference type="NCBIfam" id="TIGR00137">
    <property type="entry name" value="gid_trmFO"/>
    <property type="match status" value="1"/>
</dbReference>
<organism evidence="13 14">
    <name type="scientific">Candidatus Kutchimonas denitrificans</name>
    <dbReference type="NCBI Taxonomy" id="3056748"/>
    <lineage>
        <taxon>Bacteria</taxon>
        <taxon>Pseudomonadati</taxon>
        <taxon>Gemmatimonadota</taxon>
        <taxon>Gemmatimonadia</taxon>
        <taxon>Candidatus Palauibacterales</taxon>
        <taxon>Candidatus Palauibacteraceae</taxon>
        <taxon>Candidatus Kutchimonas</taxon>
    </lineage>
</organism>
<dbReference type="InterPro" id="IPR040131">
    <property type="entry name" value="MnmG_N"/>
</dbReference>
<dbReference type="InterPro" id="IPR004417">
    <property type="entry name" value="TrmFO"/>
</dbReference>
<dbReference type="PROSITE" id="PS01281">
    <property type="entry name" value="GIDA_2"/>
    <property type="match status" value="1"/>
</dbReference>
<dbReference type="AlphaFoldDB" id="A0AAE4Z6R0"/>
<sequence length="445" mass="48633">MSQVVVVGGGLAGAEAAWQLACRGHRVVLYEMRPQVTTPAHQTAGLAELVCSNSFKSNETTNAHGLLKAELRRLGSLLLRVADGARVPAGAALAVDRRLFSDAVSRELAARSEIAIRREEITALPDAPAIVATGPLTSDPLFDAIRARLGTEGLYFFDAISPIVSGESVDDSKSYRASRYGKGEGDAYINCPLDSDGYEALRDALLNGEIYRTPEWDEVPYFEGCLPVEVLAARGRDALRFGPLKPVGLEDPRTGELPHAVVQLRREDREGRMWNLVGFQTRLRYPEQRAVIRLIPALRSAEILRYGQIHRNSYINYPALLSPHGSPRDEPGLIFAGQLTGVEGYIESGATGLLAALNVDRILRGEEPVLPPPTTMLGGLLRYLREADPRNFQPMNANFGLLEPLAQRIRGKRRRREALAARALNDIERWVDTLDRAGTAASGSG</sequence>
<comment type="function">
    <text evidence="11">Catalyzes the folate-dependent formation of 5-methyl-uridine at position 54 (M-5-U54) in all tRNAs.</text>
</comment>
<keyword evidence="4 11" id="KW-0489">Methyltransferase</keyword>
<evidence type="ECO:0000256" key="1">
    <source>
        <dbReference type="ARBA" id="ARBA00001974"/>
    </source>
</evidence>
<comment type="caution">
    <text evidence="13">The sequence shown here is derived from an EMBL/GenBank/DDBJ whole genome shotgun (WGS) entry which is preliminary data.</text>
</comment>
<evidence type="ECO:0000256" key="5">
    <source>
        <dbReference type="ARBA" id="ARBA00022630"/>
    </source>
</evidence>
<evidence type="ECO:0000256" key="9">
    <source>
        <dbReference type="ARBA" id="ARBA00022857"/>
    </source>
</evidence>
<dbReference type="Proteomes" id="UP000702544">
    <property type="component" value="Unassembled WGS sequence"/>
</dbReference>
<accession>A0AAE4Z6R0</accession>
<keyword evidence="7 11" id="KW-0819">tRNA processing</keyword>
<evidence type="ECO:0000313" key="13">
    <source>
        <dbReference type="EMBL" id="NIR73752.1"/>
    </source>
</evidence>
<evidence type="ECO:0000256" key="3">
    <source>
        <dbReference type="ARBA" id="ARBA00022490"/>
    </source>
</evidence>